<evidence type="ECO:0000256" key="1">
    <source>
        <dbReference type="SAM" id="MobiDB-lite"/>
    </source>
</evidence>
<evidence type="ECO:0000313" key="2">
    <source>
        <dbReference type="EMBL" id="QNI18045.1"/>
    </source>
</evidence>
<name>A0A7G8AEK4_ECOLX</name>
<proteinExistence type="predicted"/>
<geneLocation type="plasmid" evidence="2">
    <name>pECCH138-1</name>
</geneLocation>
<feature type="region of interest" description="Disordered" evidence="1">
    <location>
        <begin position="64"/>
        <end position="142"/>
    </location>
</feature>
<reference evidence="2" key="1">
    <citation type="submission" date="2020-03" db="EMBL/GenBank/DDBJ databases">
        <title>Escherichia coli strain CH138 plasmid pECCH138-1 complete.</title>
        <authorList>
            <person name="Dozois C.M."/>
            <person name="Houle S."/>
        </authorList>
    </citation>
    <scope>NUCLEOTIDE SEQUENCE</scope>
    <source>
        <strain evidence="2">CH138</strain>
        <plasmid evidence="2">pECCH138-1</plasmid>
    </source>
</reference>
<sequence>MLWAVHLPWTVSAAGCGCLSPRRQGLIRVCGTWQAMSRDPPQRREARFAKRRCSLHSGAFCRDAGSAGHGATEAARPERSLQAMVSRQGWKPARAETAPLAPFTTARPARGTPGKAINRRGTERRGRGKRRRTITNTVTTEK</sequence>
<protein>
    <submittedName>
        <fullName evidence="2">Uncharacterized protein</fullName>
    </submittedName>
</protein>
<dbReference type="AlphaFoldDB" id="A0A7G8AEK4"/>
<dbReference type="EMBL" id="MT263755">
    <property type="protein sequence ID" value="QNI18045.1"/>
    <property type="molecule type" value="Genomic_DNA"/>
</dbReference>
<accession>A0A7G8AEK4</accession>
<keyword evidence="2" id="KW-0614">Plasmid</keyword>
<organism evidence="2">
    <name type="scientific">Escherichia coli O1:H7</name>
    <dbReference type="NCBI Taxonomy" id="2079151"/>
    <lineage>
        <taxon>Bacteria</taxon>
        <taxon>Pseudomonadati</taxon>
        <taxon>Pseudomonadota</taxon>
        <taxon>Gammaproteobacteria</taxon>
        <taxon>Enterobacterales</taxon>
        <taxon>Enterobacteriaceae</taxon>
        <taxon>Escherichia</taxon>
    </lineage>
</organism>